<dbReference type="EMBL" id="CP002480">
    <property type="protein sequence ID" value="ADW67226.1"/>
    <property type="molecule type" value="Genomic_DNA"/>
</dbReference>
<dbReference type="InterPro" id="IPR006976">
    <property type="entry name" value="VanZ-like"/>
</dbReference>
<keyword evidence="1" id="KW-1133">Transmembrane helix</keyword>
<dbReference type="OrthoDB" id="291892at2"/>
<dbReference type="KEGG" id="acm:AciX9_0151"/>
<evidence type="ECO:0000256" key="1">
    <source>
        <dbReference type="SAM" id="Phobius"/>
    </source>
</evidence>
<evidence type="ECO:0000313" key="3">
    <source>
        <dbReference type="EMBL" id="ADW67226.1"/>
    </source>
</evidence>
<sequence length="192" mass="21400">MTPSTTLRPARTHNYKYAWIPVLFGLAVICGESTKVMGGANTGQWLLHLVNLFHHQADTARFEETNVFLRKVGHFFGYGLLGVMFARAWTSFLRKRVLMTWSALRVRGVGCGVMSACLVACADEFHQSFLPGRTATIHDVVIDTTGALLLNTIVFAVAASRRRKLIEVVGNMRQTRLQRLRSRYGRGFGVAA</sequence>
<feature type="domain" description="VanZ-like" evidence="2">
    <location>
        <begin position="50"/>
        <end position="151"/>
    </location>
</feature>
<gene>
    <name evidence="3" type="ordered locus">AciX9_0151</name>
</gene>
<dbReference type="PANTHER" id="PTHR28008:SF1">
    <property type="entry name" value="DOMAIN PROTEIN, PUTATIVE (AFU_ORTHOLOGUE AFUA_3G10980)-RELATED"/>
    <property type="match status" value="1"/>
</dbReference>
<protein>
    <submittedName>
        <fullName evidence="3">VanZ family protein</fullName>
    </submittedName>
</protein>
<dbReference type="Pfam" id="PF04892">
    <property type="entry name" value="VanZ"/>
    <property type="match status" value="1"/>
</dbReference>
<dbReference type="eggNOG" id="COG5652">
    <property type="taxonomic scope" value="Bacteria"/>
</dbReference>
<dbReference type="HOGENOM" id="CLU_109402_0_0_0"/>
<dbReference type="Proteomes" id="UP000000343">
    <property type="component" value="Chromosome"/>
</dbReference>
<evidence type="ECO:0000313" key="4">
    <source>
        <dbReference type="Proteomes" id="UP000000343"/>
    </source>
</evidence>
<proteinExistence type="predicted"/>
<organism evidence="4">
    <name type="scientific">Granulicella tundricola (strain ATCC BAA-1859 / DSM 23138 / MP5ACTX9)</name>
    <dbReference type="NCBI Taxonomy" id="1198114"/>
    <lineage>
        <taxon>Bacteria</taxon>
        <taxon>Pseudomonadati</taxon>
        <taxon>Acidobacteriota</taxon>
        <taxon>Terriglobia</taxon>
        <taxon>Terriglobales</taxon>
        <taxon>Acidobacteriaceae</taxon>
        <taxon>Granulicella</taxon>
    </lineage>
</organism>
<dbReference type="STRING" id="1198114.AciX9_0151"/>
<feature type="transmembrane region" description="Helical" evidence="1">
    <location>
        <begin position="75"/>
        <end position="93"/>
    </location>
</feature>
<dbReference type="PANTHER" id="PTHR28008">
    <property type="entry name" value="DOMAIN PROTEIN, PUTATIVE (AFU_ORTHOLOGUE AFUA_3G10980)-RELATED"/>
    <property type="match status" value="1"/>
</dbReference>
<dbReference type="PaxDb" id="1198114-AciX9_0151"/>
<dbReference type="NCBIfam" id="NF037970">
    <property type="entry name" value="vanZ_1"/>
    <property type="match status" value="1"/>
</dbReference>
<dbReference type="AlphaFoldDB" id="E8X534"/>
<keyword evidence="4" id="KW-1185">Reference proteome</keyword>
<name>E8X534_GRATM</name>
<reference evidence="4" key="1">
    <citation type="submission" date="2011-01" db="EMBL/GenBank/DDBJ databases">
        <title>Complete sequence of chromosome of Acidobacterium sp. MP5ACTX9.</title>
        <authorList>
            <consortium name="US DOE Joint Genome Institute"/>
            <person name="Lucas S."/>
            <person name="Copeland A."/>
            <person name="Lapidus A."/>
            <person name="Cheng J.-F."/>
            <person name="Goodwin L."/>
            <person name="Pitluck S."/>
            <person name="Teshima H."/>
            <person name="Detter J.C."/>
            <person name="Han C."/>
            <person name="Tapia R."/>
            <person name="Land M."/>
            <person name="Hauser L."/>
            <person name="Kyrpides N."/>
            <person name="Ivanova N."/>
            <person name="Ovchinnikova G."/>
            <person name="Pagani I."/>
            <person name="Rawat S.R."/>
            <person name="Mannisto M."/>
            <person name="Haggblom M.M."/>
            <person name="Woyke T."/>
        </authorList>
    </citation>
    <scope>NUCLEOTIDE SEQUENCE [LARGE SCALE GENOMIC DNA]</scope>
    <source>
        <strain evidence="4">MP5ACTX9</strain>
    </source>
</reference>
<evidence type="ECO:0000259" key="2">
    <source>
        <dbReference type="Pfam" id="PF04892"/>
    </source>
</evidence>
<keyword evidence="1" id="KW-0472">Membrane</keyword>
<keyword evidence="1" id="KW-0812">Transmembrane</keyword>
<accession>E8X534</accession>
<dbReference type="RefSeq" id="WP_013578554.1">
    <property type="nucleotide sequence ID" value="NC_015064.1"/>
</dbReference>